<feature type="domain" description="HD" evidence="5">
    <location>
        <begin position="28"/>
        <end position="140"/>
    </location>
</feature>
<dbReference type="RefSeq" id="WP_148133079.1">
    <property type="nucleotide sequence ID" value="NZ_CP017634.1"/>
</dbReference>
<dbReference type="GO" id="GO:0005737">
    <property type="term" value="C:cytoplasm"/>
    <property type="evidence" value="ECO:0007669"/>
    <property type="project" value="TreeGrafter"/>
</dbReference>
<dbReference type="Proteomes" id="UP000323521">
    <property type="component" value="Chromosome"/>
</dbReference>
<dbReference type="EMBL" id="CP017634">
    <property type="protein sequence ID" value="ATW23912.1"/>
    <property type="molecule type" value="Genomic_DNA"/>
</dbReference>
<dbReference type="PROSITE" id="PS51831">
    <property type="entry name" value="HD"/>
    <property type="match status" value="1"/>
</dbReference>
<dbReference type="InterPro" id="IPR039356">
    <property type="entry name" value="YfbR/HDDC2"/>
</dbReference>
<dbReference type="HAMAP" id="MF_01100">
    <property type="entry name" value="5DNU"/>
    <property type="match status" value="1"/>
</dbReference>
<evidence type="ECO:0000256" key="3">
    <source>
        <dbReference type="ARBA" id="ARBA00022741"/>
    </source>
</evidence>
<keyword evidence="1" id="KW-0963">Cytoplasm</keyword>
<keyword evidence="7" id="KW-1185">Reference proteome</keyword>
<sequence>MNHFFAYLSRMKFIQRWGLMRNTRSENIQEHSLEVAMVAHGLALIRNRYFKGGMNAERVIALAVFHEAGEVITGDLATPIKYFNPEIEQAYHKIEQVAKEKLLQMLPEELKAEYASLFFLNESDRENWKLVKAADKICAYLKCLEELKSGNQEFSKAEKAIKSDLEKMNLPEVTYFMNKFVPSFSLTLDELN</sequence>
<reference evidence="6 7" key="1">
    <citation type="submission" date="2016-10" db="EMBL/GenBank/DDBJ databases">
        <title>Complete Genome Sequence of Peptococcaceae strain DCMF.</title>
        <authorList>
            <person name="Edwards R.J."/>
            <person name="Holland S.I."/>
            <person name="Deshpande N.P."/>
            <person name="Wong Y.K."/>
            <person name="Ertan H."/>
            <person name="Manefield M."/>
            <person name="Russell T.L."/>
            <person name="Lee M.J."/>
        </authorList>
    </citation>
    <scope>NUCLEOTIDE SEQUENCE [LARGE SCALE GENOMIC DNA]</scope>
    <source>
        <strain evidence="6 7">DCMF</strain>
    </source>
</reference>
<organism evidence="6 7">
    <name type="scientific">Formimonas warabiya</name>
    <dbReference type="NCBI Taxonomy" id="1761012"/>
    <lineage>
        <taxon>Bacteria</taxon>
        <taxon>Bacillati</taxon>
        <taxon>Bacillota</taxon>
        <taxon>Clostridia</taxon>
        <taxon>Eubacteriales</taxon>
        <taxon>Peptococcaceae</taxon>
        <taxon>Candidatus Formimonas</taxon>
    </lineage>
</organism>
<dbReference type="NCBIfam" id="NF003009">
    <property type="entry name" value="PRK03826.1"/>
    <property type="match status" value="1"/>
</dbReference>
<evidence type="ECO:0000313" key="7">
    <source>
        <dbReference type="Proteomes" id="UP000323521"/>
    </source>
</evidence>
<gene>
    <name evidence="6" type="ORF">DCMF_03065</name>
</gene>
<dbReference type="Gene3D" id="1.10.3210.10">
    <property type="entry name" value="Hypothetical protein af1432"/>
    <property type="match status" value="1"/>
</dbReference>
<dbReference type="GO" id="GO:0046872">
    <property type="term" value="F:metal ion binding"/>
    <property type="evidence" value="ECO:0007669"/>
    <property type="project" value="UniProtKB-KW"/>
</dbReference>
<dbReference type="OrthoDB" id="9812744at2"/>
<evidence type="ECO:0000256" key="2">
    <source>
        <dbReference type="ARBA" id="ARBA00022723"/>
    </source>
</evidence>
<proteinExistence type="inferred from homology"/>
<evidence type="ECO:0000256" key="4">
    <source>
        <dbReference type="ARBA" id="ARBA00022801"/>
    </source>
</evidence>
<dbReference type="SUPFAM" id="SSF109604">
    <property type="entry name" value="HD-domain/PDEase-like"/>
    <property type="match status" value="1"/>
</dbReference>
<protein>
    <submittedName>
        <fullName evidence="6">5'-deoxynucleotidase</fullName>
    </submittedName>
</protein>
<name>A0A3G1KN67_FORW1</name>
<keyword evidence="3" id="KW-0547">Nucleotide-binding</keyword>
<keyword evidence="2" id="KW-0479">Metal-binding</keyword>
<dbReference type="PANTHER" id="PTHR11845:SF13">
    <property type="entry name" value="5'-DEOXYNUCLEOTIDASE HDDC2"/>
    <property type="match status" value="1"/>
</dbReference>
<evidence type="ECO:0000313" key="6">
    <source>
        <dbReference type="EMBL" id="ATW23912.1"/>
    </source>
</evidence>
<evidence type="ECO:0000259" key="5">
    <source>
        <dbReference type="PROSITE" id="PS51831"/>
    </source>
</evidence>
<dbReference type="GO" id="GO:0000166">
    <property type="term" value="F:nucleotide binding"/>
    <property type="evidence" value="ECO:0007669"/>
    <property type="project" value="UniProtKB-KW"/>
</dbReference>
<keyword evidence="4" id="KW-0378">Hydrolase</keyword>
<dbReference type="KEGG" id="fwa:DCMF_03065"/>
<evidence type="ECO:0000256" key="1">
    <source>
        <dbReference type="ARBA" id="ARBA00022490"/>
    </source>
</evidence>
<dbReference type="AlphaFoldDB" id="A0A3G1KN67"/>
<accession>A0A3G1KN67</accession>
<dbReference type="PANTHER" id="PTHR11845">
    <property type="entry name" value="5'-DEOXYNUCLEOTIDASE HDDC2"/>
    <property type="match status" value="1"/>
</dbReference>
<dbReference type="InterPro" id="IPR006674">
    <property type="entry name" value="HD_domain"/>
</dbReference>
<dbReference type="GO" id="GO:0002953">
    <property type="term" value="F:5'-deoxynucleotidase activity"/>
    <property type="evidence" value="ECO:0007669"/>
    <property type="project" value="InterPro"/>
</dbReference>
<dbReference type="Pfam" id="PF12917">
    <property type="entry name" value="YfbR-like"/>
    <property type="match status" value="1"/>
</dbReference>
<dbReference type="InterPro" id="IPR022971">
    <property type="entry name" value="YfbR"/>
</dbReference>